<proteinExistence type="predicted"/>
<sequence>MDGEPLFDRRSTLDNLGDDVEILRVIAATFIADAPRLLADLRTALGARDVSMVMRAGHSLKGSAENFGAAALIRAVGALEEASRTDDFTSAVARLNEIDRLLAQLRAELQAL</sequence>
<gene>
    <name evidence="4" type="ORF">GPA27_00475</name>
</gene>
<keyword evidence="2" id="KW-0597">Phosphoprotein</keyword>
<dbReference type="PROSITE" id="PS50894">
    <property type="entry name" value="HPT"/>
    <property type="match status" value="1"/>
</dbReference>
<comment type="caution">
    <text evidence="4">The sequence shown here is derived from an EMBL/GenBank/DDBJ whole genome shotgun (WGS) entry which is preliminary data.</text>
</comment>
<feature type="domain" description="HPt" evidence="3">
    <location>
        <begin position="19"/>
        <end position="112"/>
    </location>
</feature>
<dbReference type="SUPFAM" id="SSF47226">
    <property type="entry name" value="Histidine-containing phosphotransfer domain, HPT domain"/>
    <property type="match status" value="1"/>
</dbReference>
<evidence type="ECO:0000256" key="1">
    <source>
        <dbReference type="ARBA" id="ARBA00023012"/>
    </source>
</evidence>
<evidence type="ECO:0000313" key="5">
    <source>
        <dbReference type="Proteomes" id="UP000634522"/>
    </source>
</evidence>
<evidence type="ECO:0000313" key="4">
    <source>
        <dbReference type="EMBL" id="NMF95879.1"/>
    </source>
</evidence>
<protein>
    <recommendedName>
        <fullName evidence="3">HPt domain-containing protein</fullName>
    </recommendedName>
</protein>
<dbReference type="Proteomes" id="UP000634522">
    <property type="component" value="Unassembled WGS sequence"/>
</dbReference>
<feature type="modified residue" description="Phosphohistidine" evidence="2">
    <location>
        <position position="58"/>
    </location>
</feature>
<evidence type="ECO:0000256" key="2">
    <source>
        <dbReference type="PROSITE-ProRule" id="PRU00110"/>
    </source>
</evidence>
<dbReference type="SMART" id="SM00073">
    <property type="entry name" value="HPT"/>
    <property type="match status" value="1"/>
</dbReference>
<dbReference type="CDD" id="cd00088">
    <property type="entry name" value="HPT"/>
    <property type="match status" value="1"/>
</dbReference>
<dbReference type="Gene3D" id="1.20.120.160">
    <property type="entry name" value="HPT domain"/>
    <property type="match status" value="1"/>
</dbReference>
<accession>A0ABX1N9E0</accession>
<dbReference type="EMBL" id="WTVS01000001">
    <property type="protein sequence ID" value="NMF95879.1"/>
    <property type="molecule type" value="Genomic_DNA"/>
</dbReference>
<dbReference type="InterPro" id="IPR008207">
    <property type="entry name" value="Sig_transdc_His_kin_Hpt_dom"/>
</dbReference>
<reference evidence="4 5" key="1">
    <citation type="submission" date="2019-12" db="EMBL/GenBank/DDBJ databases">
        <title>Comparative genomics gives insights into the taxonomy of the Azoarcus-Aromatoleum group and reveals separate origins of nif in the plant-associated Azoarcus and non-plant-associated Aromatoleum sub-groups.</title>
        <authorList>
            <person name="Lafos M."/>
            <person name="Maluk M."/>
            <person name="Batista M."/>
            <person name="Junghare M."/>
            <person name="Carmona M."/>
            <person name="Faoro H."/>
            <person name="Cruz L.M."/>
            <person name="Battistoni F."/>
            <person name="De Souza E."/>
            <person name="Pedrosa F."/>
            <person name="Chen W.-M."/>
            <person name="Poole P.S."/>
            <person name="Dixon R.A."/>
            <person name="James E.K."/>
        </authorList>
    </citation>
    <scope>NUCLEOTIDE SEQUENCE [LARGE SCALE GENOMIC DNA]</scope>
    <source>
        <strain evidence="4 5">T</strain>
    </source>
</reference>
<organism evidence="4 5">
    <name type="scientific">Aromatoleum toluolicum</name>
    <dbReference type="NCBI Taxonomy" id="90060"/>
    <lineage>
        <taxon>Bacteria</taxon>
        <taxon>Pseudomonadati</taxon>
        <taxon>Pseudomonadota</taxon>
        <taxon>Betaproteobacteria</taxon>
        <taxon>Rhodocyclales</taxon>
        <taxon>Rhodocyclaceae</taxon>
        <taxon>Aromatoleum</taxon>
    </lineage>
</organism>
<dbReference type="RefSeq" id="WP_169136698.1">
    <property type="nucleotide sequence ID" value="NZ_WTVS01000001.1"/>
</dbReference>
<keyword evidence="5" id="KW-1185">Reference proteome</keyword>
<dbReference type="InterPro" id="IPR036641">
    <property type="entry name" value="HPT_dom_sf"/>
</dbReference>
<evidence type="ECO:0000259" key="3">
    <source>
        <dbReference type="PROSITE" id="PS50894"/>
    </source>
</evidence>
<keyword evidence="1" id="KW-0902">Two-component regulatory system</keyword>
<name>A0ABX1N9E0_9RHOO</name>
<dbReference type="Pfam" id="PF01627">
    <property type="entry name" value="Hpt"/>
    <property type="match status" value="1"/>
</dbReference>